<protein>
    <submittedName>
        <fullName evidence="2">Uncharacterized protein</fullName>
    </submittedName>
</protein>
<sequence>MCAAACEASPAEHSSVGSATMGHVLRERHVSSRRAFTSETRFPWPCIFGTRPQARAEGAKHPMWLDLPKTPSVTGARPLGQTGPHCATC</sequence>
<evidence type="ECO:0000256" key="1">
    <source>
        <dbReference type="SAM" id="MobiDB-lite"/>
    </source>
</evidence>
<name>A0A9P3GRL5_9APHY</name>
<evidence type="ECO:0000313" key="3">
    <source>
        <dbReference type="Proteomes" id="UP000703269"/>
    </source>
</evidence>
<organism evidence="2 3">
    <name type="scientific">Phanerochaete sordida</name>
    <dbReference type="NCBI Taxonomy" id="48140"/>
    <lineage>
        <taxon>Eukaryota</taxon>
        <taxon>Fungi</taxon>
        <taxon>Dikarya</taxon>
        <taxon>Basidiomycota</taxon>
        <taxon>Agaricomycotina</taxon>
        <taxon>Agaricomycetes</taxon>
        <taxon>Polyporales</taxon>
        <taxon>Phanerochaetaceae</taxon>
        <taxon>Phanerochaete</taxon>
    </lineage>
</organism>
<dbReference type="AlphaFoldDB" id="A0A9P3GRL5"/>
<accession>A0A9P3GRL5</accession>
<comment type="caution">
    <text evidence="2">The sequence shown here is derived from an EMBL/GenBank/DDBJ whole genome shotgun (WGS) entry which is preliminary data.</text>
</comment>
<evidence type="ECO:0000313" key="2">
    <source>
        <dbReference type="EMBL" id="GJF00564.1"/>
    </source>
</evidence>
<reference evidence="2 3" key="1">
    <citation type="submission" date="2021-08" db="EMBL/GenBank/DDBJ databases">
        <title>Draft Genome Sequence of Phanerochaete sordida strain YK-624.</title>
        <authorList>
            <person name="Mori T."/>
            <person name="Dohra H."/>
            <person name="Suzuki T."/>
            <person name="Kawagishi H."/>
            <person name="Hirai H."/>
        </authorList>
    </citation>
    <scope>NUCLEOTIDE SEQUENCE [LARGE SCALE GENOMIC DNA]</scope>
    <source>
        <strain evidence="2 3">YK-624</strain>
    </source>
</reference>
<dbReference type="Proteomes" id="UP000703269">
    <property type="component" value="Unassembled WGS sequence"/>
</dbReference>
<proteinExistence type="predicted"/>
<gene>
    <name evidence="2" type="ORF">PsYK624_168570</name>
</gene>
<dbReference type="EMBL" id="BPQB01000167">
    <property type="protein sequence ID" value="GJF00564.1"/>
    <property type="molecule type" value="Genomic_DNA"/>
</dbReference>
<keyword evidence="3" id="KW-1185">Reference proteome</keyword>
<feature type="region of interest" description="Disordered" evidence="1">
    <location>
        <begin position="62"/>
        <end position="89"/>
    </location>
</feature>